<feature type="transmembrane region" description="Helical" evidence="6">
    <location>
        <begin position="152"/>
        <end position="177"/>
    </location>
</feature>
<evidence type="ECO:0000313" key="7">
    <source>
        <dbReference type="EMBL" id="TWT68959.1"/>
    </source>
</evidence>
<evidence type="ECO:0000256" key="5">
    <source>
        <dbReference type="ARBA" id="ARBA00023136"/>
    </source>
</evidence>
<feature type="transmembrane region" description="Helical" evidence="6">
    <location>
        <begin position="78"/>
        <end position="101"/>
    </location>
</feature>
<keyword evidence="5 6" id="KW-0472">Membrane</keyword>
<protein>
    <submittedName>
        <fullName evidence="7">Uncharacterized protein</fullName>
    </submittedName>
</protein>
<dbReference type="PANTHER" id="PTHR30213">
    <property type="entry name" value="INNER MEMBRANE PROTEIN YHJD"/>
    <property type="match status" value="1"/>
</dbReference>
<keyword evidence="3 6" id="KW-0812">Transmembrane</keyword>
<feature type="transmembrane region" description="Helical" evidence="6">
    <location>
        <begin position="198"/>
        <end position="223"/>
    </location>
</feature>
<dbReference type="PANTHER" id="PTHR30213:SF1">
    <property type="entry name" value="INNER MEMBRANE PROTEIN YHJD"/>
    <property type="match status" value="1"/>
</dbReference>
<proteinExistence type="predicted"/>
<dbReference type="EMBL" id="SJPL01000001">
    <property type="protein sequence ID" value="TWT68959.1"/>
    <property type="molecule type" value="Genomic_DNA"/>
</dbReference>
<evidence type="ECO:0000313" key="8">
    <source>
        <dbReference type="Proteomes" id="UP000317238"/>
    </source>
</evidence>
<reference evidence="7 8" key="1">
    <citation type="submission" date="2019-02" db="EMBL/GenBank/DDBJ databases">
        <title>Deep-cultivation of Planctomycetes and their phenomic and genomic characterization uncovers novel biology.</title>
        <authorList>
            <person name="Wiegand S."/>
            <person name="Jogler M."/>
            <person name="Boedeker C."/>
            <person name="Pinto D."/>
            <person name="Vollmers J."/>
            <person name="Rivas-Marin E."/>
            <person name="Kohn T."/>
            <person name="Peeters S.H."/>
            <person name="Heuer A."/>
            <person name="Rast P."/>
            <person name="Oberbeckmann S."/>
            <person name="Bunk B."/>
            <person name="Jeske O."/>
            <person name="Meyerdierks A."/>
            <person name="Storesund J.E."/>
            <person name="Kallscheuer N."/>
            <person name="Luecker S."/>
            <person name="Lage O.M."/>
            <person name="Pohl T."/>
            <person name="Merkel B.J."/>
            <person name="Hornburger P."/>
            <person name="Mueller R.-W."/>
            <person name="Bruemmer F."/>
            <person name="Labrenz M."/>
            <person name="Spormann A.M."/>
            <person name="Op Den Camp H."/>
            <person name="Overmann J."/>
            <person name="Amann R."/>
            <person name="Jetten M.S.M."/>
            <person name="Mascher T."/>
            <person name="Medema M.H."/>
            <person name="Devos D.P."/>
            <person name="Kaster A.-K."/>
            <person name="Ovreas L."/>
            <person name="Rohde M."/>
            <person name="Galperin M.Y."/>
            <person name="Jogler C."/>
        </authorList>
    </citation>
    <scope>NUCLEOTIDE SEQUENCE [LARGE SCALE GENOMIC DNA]</scope>
    <source>
        <strain evidence="7 8">Pan14r</strain>
    </source>
</reference>
<feature type="transmembrane region" description="Helical" evidence="6">
    <location>
        <begin position="305"/>
        <end position="327"/>
    </location>
</feature>
<evidence type="ECO:0000256" key="1">
    <source>
        <dbReference type="ARBA" id="ARBA00004651"/>
    </source>
</evidence>
<keyword evidence="4 6" id="KW-1133">Transmembrane helix</keyword>
<dbReference type="InterPro" id="IPR017039">
    <property type="entry name" value="Virul_fac_BrkB"/>
</dbReference>
<dbReference type="Pfam" id="PF03631">
    <property type="entry name" value="Virul_fac_BrkB"/>
    <property type="match status" value="1"/>
</dbReference>
<comment type="caution">
    <text evidence="7">The sequence shown here is derived from an EMBL/GenBank/DDBJ whole genome shotgun (WGS) entry which is preliminary data.</text>
</comment>
<evidence type="ECO:0000256" key="2">
    <source>
        <dbReference type="ARBA" id="ARBA00022475"/>
    </source>
</evidence>
<evidence type="ECO:0000256" key="3">
    <source>
        <dbReference type="ARBA" id="ARBA00022692"/>
    </source>
</evidence>
<comment type="subcellular location">
    <subcellularLocation>
        <location evidence="1">Cell membrane</location>
        <topology evidence="1">Multi-pass membrane protein</topology>
    </subcellularLocation>
</comment>
<dbReference type="NCBIfam" id="TIGR00765">
    <property type="entry name" value="yihY_not_rbn"/>
    <property type="match status" value="1"/>
</dbReference>
<feature type="transmembrane region" description="Helical" evidence="6">
    <location>
        <begin position="272"/>
        <end position="293"/>
    </location>
</feature>
<keyword evidence="2" id="KW-1003">Cell membrane</keyword>
<dbReference type="AlphaFoldDB" id="A0A5C5Y2B9"/>
<evidence type="ECO:0000256" key="4">
    <source>
        <dbReference type="ARBA" id="ARBA00022989"/>
    </source>
</evidence>
<name>A0A5C5Y2B9_9PLAN</name>
<organism evidence="7 8">
    <name type="scientific">Crateriforma conspicua</name>
    <dbReference type="NCBI Taxonomy" id="2527996"/>
    <lineage>
        <taxon>Bacteria</taxon>
        <taxon>Pseudomonadati</taxon>
        <taxon>Planctomycetota</taxon>
        <taxon>Planctomycetia</taxon>
        <taxon>Planctomycetales</taxon>
        <taxon>Planctomycetaceae</taxon>
        <taxon>Crateriforma</taxon>
    </lineage>
</organism>
<keyword evidence="8" id="KW-1185">Reference proteome</keyword>
<evidence type="ECO:0000256" key="6">
    <source>
        <dbReference type="SAM" id="Phobius"/>
    </source>
</evidence>
<dbReference type="GO" id="GO:0005886">
    <property type="term" value="C:plasma membrane"/>
    <property type="evidence" value="ECO:0007669"/>
    <property type="project" value="UniProtKB-SubCell"/>
</dbReference>
<sequence length="361" mass="38849">MSSFLGVVAGMRVATGNSIGASRWERFDCAEHFIVLTTIFKASSIRHSVQNAAAPMNYLKETFAQFSKDRCTTLSAALAFYTALSLPPLIYLLTLVLTLSLSAMYDTDQAEAKAQNVIQTQASELIGNEAAADEIQSLLKSERETSGKWWKALLGIAGTIVGATGVVAALQAALNQVWEVRPDPESSGILDVLRKRMLSLGMILGLGFLLLVSLVLSSVVGAAGKQIGGWFGMSDVAVTSINFATQALVVFVMVAAIFRFMPDAIVRWKDIVVGAVMTTALFLVGRAVLQIYFQYASPGQELGAAAASLVIFLVWVYYTGMIMLLGAEATQVYARMYGAGIRPEPHAVRVEEKIHRKPVAG</sequence>
<dbReference type="Proteomes" id="UP000317238">
    <property type="component" value="Unassembled WGS sequence"/>
</dbReference>
<feature type="transmembrane region" description="Helical" evidence="6">
    <location>
        <begin position="243"/>
        <end position="260"/>
    </location>
</feature>
<gene>
    <name evidence="7" type="ORF">Pan14r_12430</name>
</gene>
<dbReference type="PIRSF" id="PIRSF035875">
    <property type="entry name" value="RNase_BN"/>
    <property type="match status" value="1"/>
</dbReference>
<accession>A0A5C5Y2B9</accession>